<dbReference type="Proteomes" id="UP000800038">
    <property type="component" value="Unassembled WGS sequence"/>
</dbReference>
<gene>
    <name evidence="1" type="ORF">EJ02DRAFT_491923</name>
</gene>
<dbReference type="EMBL" id="ML976001">
    <property type="protein sequence ID" value="KAF1946870.1"/>
    <property type="molecule type" value="Genomic_DNA"/>
</dbReference>
<dbReference type="OrthoDB" id="3774700at2759"/>
<protein>
    <submittedName>
        <fullName evidence="1">Uncharacterized protein</fullName>
    </submittedName>
</protein>
<name>A0A6A5T3X7_9PLEO</name>
<accession>A0A6A5T3X7</accession>
<organism evidence="1 2">
    <name type="scientific">Clathrospora elynae</name>
    <dbReference type="NCBI Taxonomy" id="706981"/>
    <lineage>
        <taxon>Eukaryota</taxon>
        <taxon>Fungi</taxon>
        <taxon>Dikarya</taxon>
        <taxon>Ascomycota</taxon>
        <taxon>Pezizomycotina</taxon>
        <taxon>Dothideomycetes</taxon>
        <taxon>Pleosporomycetidae</taxon>
        <taxon>Pleosporales</taxon>
        <taxon>Diademaceae</taxon>
        <taxon>Clathrospora</taxon>
    </lineage>
</organism>
<evidence type="ECO:0000313" key="2">
    <source>
        <dbReference type="Proteomes" id="UP000800038"/>
    </source>
</evidence>
<evidence type="ECO:0000313" key="1">
    <source>
        <dbReference type="EMBL" id="KAF1946870.1"/>
    </source>
</evidence>
<keyword evidence="2" id="KW-1185">Reference proteome</keyword>
<proteinExistence type="predicted"/>
<sequence>MALTSTPDSTQPSTVSKIHEHKIPSPAALVVISRADLCYTELSFCHPTSLAFAKPNRINEADAHLIAHKLVSNFGQTVTPKAIQSALLFGSTYLSPETDEELGKYPYLFVVFPNLKASPACNEIFLEIWHNDIVKPAFDGAATDSRIRILPPSKTRTPRDALSVSGFLEHLRNKNPTAVRDRWPVWIDDWHLGTEGQHTGIRPAIYSEAWQGIKGILKEHLQLPSYQNPILLALCRGRVYVGTQMSSHVKFKSVTQEWDRFVDARSVTSRSFKVVLETVEGTVGEGARQLGMGKKKPMQTLFVGDAVRMNFKRMGEGNNGGYRNRRVKMASDGT</sequence>
<dbReference type="AlphaFoldDB" id="A0A6A5T3X7"/>
<reference evidence="1" key="1">
    <citation type="journal article" date="2020" name="Stud. Mycol.">
        <title>101 Dothideomycetes genomes: a test case for predicting lifestyles and emergence of pathogens.</title>
        <authorList>
            <person name="Haridas S."/>
            <person name="Albert R."/>
            <person name="Binder M."/>
            <person name="Bloem J."/>
            <person name="Labutti K."/>
            <person name="Salamov A."/>
            <person name="Andreopoulos B."/>
            <person name="Baker S."/>
            <person name="Barry K."/>
            <person name="Bills G."/>
            <person name="Bluhm B."/>
            <person name="Cannon C."/>
            <person name="Castanera R."/>
            <person name="Culley D."/>
            <person name="Daum C."/>
            <person name="Ezra D."/>
            <person name="Gonzalez J."/>
            <person name="Henrissat B."/>
            <person name="Kuo A."/>
            <person name="Liang C."/>
            <person name="Lipzen A."/>
            <person name="Lutzoni F."/>
            <person name="Magnuson J."/>
            <person name="Mondo S."/>
            <person name="Nolan M."/>
            <person name="Ohm R."/>
            <person name="Pangilinan J."/>
            <person name="Park H.-J."/>
            <person name="Ramirez L."/>
            <person name="Alfaro M."/>
            <person name="Sun H."/>
            <person name="Tritt A."/>
            <person name="Yoshinaga Y."/>
            <person name="Zwiers L.-H."/>
            <person name="Turgeon B."/>
            <person name="Goodwin S."/>
            <person name="Spatafora J."/>
            <person name="Crous P."/>
            <person name="Grigoriev I."/>
        </authorList>
    </citation>
    <scope>NUCLEOTIDE SEQUENCE</scope>
    <source>
        <strain evidence="1">CBS 161.51</strain>
    </source>
</reference>